<keyword evidence="16" id="KW-1185">Reference proteome</keyword>
<dbReference type="GO" id="GO:0003690">
    <property type="term" value="F:double-stranded DNA binding"/>
    <property type="evidence" value="ECO:0000318"/>
    <property type="project" value="GO_Central"/>
</dbReference>
<dbReference type="Gene3D" id="3.40.50.300">
    <property type="entry name" value="P-loop containing nucleotide triphosphate hydrolases"/>
    <property type="match status" value="1"/>
</dbReference>
<dbReference type="InterPro" id="IPR027417">
    <property type="entry name" value="P-loop_NTPase"/>
</dbReference>
<dbReference type="InterPro" id="IPR045076">
    <property type="entry name" value="MutS"/>
</dbReference>
<dbReference type="FunFam" id="3.40.50.300:FF:001067">
    <property type="entry name" value="DNA mismatch repair protein MSH5"/>
    <property type="match status" value="1"/>
</dbReference>
<dbReference type="InterPro" id="IPR017261">
    <property type="entry name" value="DNA_mismatch_repair_MutS/MSH"/>
</dbReference>
<feature type="signal peptide" evidence="13">
    <location>
        <begin position="1"/>
        <end position="17"/>
    </location>
</feature>
<dbReference type="Gene3D" id="1.10.1420.10">
    <property type="match status" value="1"/>
</dbReference>
<evidence type="ECO:0000256" key="7">
    <source>
        <dbReference type="ARBA" id="ARBA00023125"/>
    </source>
</evidence>
<keyword evidence="12" id="KW-1133">Transmembrane helix</keyword>
<dbReference type="eggNOG" id="KOG0221">
    <property type="taxonomic scope" value="Eukaryota"/>
</dbReference>
<keyword evidence="4" id="KW-0158">Chromosome</keyword>
<dbReference type="GO" id="GO:0005524">
    <property type="term" value="F:ATP binding"/>
    <property type="evidence" value="ECO:0007669"/>
    <property type="project" value="UniProtKB-KW"/>
</dbReference>
<gene>
    <name evidence="15" type="ORF">NEMVEDRAFT_v1g238590</name>
</gene>
<dbReference type="AlphaFoldDB" id="A7RIQ7"/>
<evidence type="ECO:0000259" key="14">
    <source>
        <dbReference type="PROSITE" id="PS00486"/>
    </source>
</evidence>
<dbReference type="InParanoid" id="A7RIQ7"/>
<dbReference type="Proteomes" id="UP000001593">
    <property type="component" value="Unassembled WGS sequence"/>
</dbReference>
<evidence type="ECO:0000256" key="11">
    <source>
        <dbReference type="ARBA" id="ARBA00077470"/>
    </source>
</evidence>
<dbReference type="InterPro" id="IPR036187">
    <property type="entry name" value="DNA_mismatch_repair_MutS_sf"/>
</dbReference>
<dbReference type="GO" id="GO:0005694">
    <property type="term" value="C:chromosome"/>
    <property type="evidence" value="ECO:0007669"/>
    <property type="project" value="UniProtKB-SubCell"/>
</dbReference>
<keyword evidence="13" id="KW-0732">Signal</keyword>
<dbReference type="PROSITE" id="PS00486">
    <property type="entry name" value="DNA_MISMATCH_REPAIR_2"/>
    <property type="match status" value="1"/>
</dbReference>
<dbReference type="SUPFAM" id="SSF48334">
    <property type="entry name" value="DNA repair protein MutS, domain III"/>
    <property type="match status" value="1"/>
</dbReference>
<dbReference type="GO" id="GO:0006298">
    <property type="term" value="P:mismatch repair"/>
    <property type="evidence" value="ECO:0007669"/>
    <property type="project" value="InterPro"/>
</dbReference>
<reference evidence="15 16" key="1">
    <citation type="journal article" date="2007" name="Science">
        <title>Sea anemone genome reveals ancestral eumetazoan gene repertoire and genomic organization.</title>
        <authorList>
            <person name="Putnam N.H."/>
            <person name="Srivastava M."/>
            <person name="Hellsten U."/>
            <person name="Dirks B."/>
            <person name="Chapman J."/>
            <person name="Salamov A."/>
            <person name="Terry A."/>
            <person name="Shapiro H."/>
            <person name="Lindquist E."/>
            <person name="Kapitonov V.V."/>
            <person name="Jurka J."/>
            <person name="Genikhovich G."/>
            <person name="Grigoriev I.V."/>
            <person name="Lucas S.M."/>
            <person name="Steele R.E."/>
            <person name="Finnerty J.R."/>
            <person name="Technau U."/>
            <person name="Martindale M.Q."/>
            <person name="Rokhsar D.S."/>
        </authorList>
    </citation>
    <scope>NUCLEOTIDE SEQUENCE [LARGE SCALE GENOMIC DNA]</scope>
    <source>
        <strain evidence="16">CH2 X CH6</strain>
    </source>
</reference>
<dbReference type="STRING" id="45351.A7RIQ7"/>
<dbReference type="GO" id="GO:0005634">
    <property type="term" value="C:nucleus"/>
    <property type="evidence" value="ECO:0000318"/>
    <property type="project" value="GO_Central"/>
</dbReference>
<dbReference type="OMA" id="CSVYFMP"/>
<dbReference type="PIRSF" id="PIRSF037677">
    <property type="entry name" value="DNA_mis_repair_Msh6"/>
    <property type="match status" value="1"/>
</dbReference>
<proteinExistence type="inferred from homology"/>
<protein>
    <recommendedName>
        <fullName evidence="10">DNA mismatch repair protein MSH5</fullName>
    </recommendedName>
    <alternativeName>
        <fullName evidence="11">MutS protein homolog 5</fullName>
    </alternativeName>
</protein>
<evidence type="ECO:0000256" key="9">
    <source>
        <dbReference type="ARBA" id="ARBA00023254"/>
    </source>
</evidence>
<evidence type="ECO:0000256" key="13">
    <source>
        <dbReference type="SAM" id="SignalP"/>
    </source>
</evidence>
<dbReference type="InterPro" id="IPR000432">
    <property type="entry name" value="DNA_mismatch_repair_MutS_C"/>
</dbReference>
<dbReference type="HOGENOM" id="CLU_002472_8_0_1"/>
<feature type="chain" id="PRO_5002711776" description="DNA mismatch repair protein MSH5" evidence="13">
    <location>
        <begin position="18"/>
        <end position="889"/>
    </location>
</feature>
<evidence type="ECO:0000256" key="4">
    <source>
        <dbReference type="ARBA" id="ARBA00022454"/>
    </source>
</evidence>
<name>A7RIQ7_NEMVE</name>
<keyword evidence="12" id="KW-0472">Membrane</keyword>
<evidence type="ECO:0000256" key="1">
    <source>
        <dbReference type="ARBA" id="ARBA00004123"/>
    </source>
</evidence>
<evidence type="ECO:0000256" key="3">
    <source>
        <dbReference type="ARBA" id="ARBA00006271"/>
    </source>
</evidence>
<evidence type="ECO:0000256" key="5">
    <source>
        <dbReference type="ARBA" id="ARBA00022741"/>
    </source>
</evidence>
<organism evidence="15 16">
    <name type="scientific">Nematostella vectensis</name>
    <name type="common">Starlet sea anemone</name>
    <dbReference type="NCBI Taxonomy" id="45351"/>
    <lineage>
        <taxon>Eukaryota</taxon>
        <taxon>Metazoa</taxon>
        <taxon>Cnidaria</taxon>
        <taxon>Anthozoa</taxon>
        <taxon>Hexacorallia</taxon>
        <taxon>Actiniaria</taxon>
        <taxon>Edwardsiidae</taxon>
        <taxon>Nematostella</taxon>
    </lineage>
</organism>
<dbReference type="SUPFAM" id="SSF52540">
    <property type="entry name" value="P-loop containing nucleoside triphosphate hydrolases"/>
    <property type="match status" value="1"/>
</dbReference>
<evidence type="ECO:0000256" key="10">
    <source>
        <dbReference type="ARBA" id="ARBA00073549"/>
    </source>
</evidence>
<evidence type="ECO:0000256" key="6">
    <source>
        <dbReference type="ARBA" id="ARBA00022840"/>
    </source>
</evidence>
<evidence type="ECO:0000313" key="16">
    <source>
        <dbReference type="Proteomes" id="UP000001593"/>
    </source>
</evidence>
<dbReference type="FunFam" id="1.10.1420.10:FF:000008">
    <property type="entry name" value="MutS homolog 5 (E. coli)"/>
    <property type="match status" value="1"/>
</dbReference>
<dbReference type="Pfam" id="PF00488">
    <property type="entry name" value="MutS_V"/>
    <property type="match status" value="1"/>
</dbReference>
<dbReference type="GO" id="GO:0030983">
    <property type="term" value="F:mismatched DNA binding"/>
    <property type="evidence" value="ECO:0007669"/>
    <property type="project" value="InterPro"/>
</dbReference>
<dbReference type="InterPro" id="IPR007696">
    <property type="entry name" value="DNA_mismatch_repair_MutS_core"/>
</dbReference>
<sequence>MAWTLNVELVLTAFVQRLVVYRNITHNEETDESICEEDITSHRENIAFDESDEEINIKTIMCTVWSGSKLGVAYYDTFSSKLHLMMDIVETSDFQFLKRVKEQINPDIIVTSSKQEERFIAVLQGKEGENNDEQLCQQTDVEVLPAIDFTVDACKRRIIALNGLPGMPQHFTDMERTIYMTSLVPFDNVNMVRAAGALLKYLEKKRFGQELEDPDVHVPILDLVVFSIDDMVIVDDNTYSALQIFQKESHPSVYKSGTSSKEGLSLFGVLNRTRSALGSRLLRMWFLRPTRDILVLTERQKAITFFTTPRNIDLIASLQDCLKNVKNVSVRLYITKRELKVKSVPRILVRMKTAQASITDWQALYKTVYNAMYIADLCRTIPSEIAIAKKITVLVTQDLHNIASLINTIIDFDDSTEQNRFVVKPGVDPALDERKRTYNGLPDFMTKVARKELNKLNPSIVECNVIYLPQLGYLLAVPRTTKMKEEKDFEMDGLDFVFLSNNMVYYKSASTRDHETAIMHRLQSTILERTKVLLDVMECTAELDCLISLAVSARENNYVCPEITSKSILHITGGMHPLQELCVSQFVPNDTAINEDSGRVVILTGPNASGKSVYLKQVGLIVFLAHIGSFVPAESAIIGVTDRLFTRIHTRETVSVGLSTFMIDLNQVASAIQSATDKSLVLIDEFGKGTATVDGLSLLCATLRHWLASSSKCPKTLVSTHFHSLIRQKLLPDIPILRFQTTEVIQDGKELVFLYHLVDGHAKTSYASHIAALAGMPEHLVKRGTEARNHSIPEFALRLQTSYISVFGHLFYLLIGSFFILDKSTFYQVSELVRCNEPVQRIDSISSETQQKRFAAIVNGFLSLDLERDNLHGFLADFVTPVSEGNKER</sequence>
<keyword evidence="7" id="KW-0238">DNA-binding</keyword>
<dbReference type="CDD" id="cd03281">
    <property type="entry name" value="ABC_MSH5_euk"/>
    <property type="match status" value="1"/>
</dbReference>
<keyword evidence="9" id="KW-0469">Meiosis</keyword>
<comment type="subcellular location">
    <subcellularLocation>
        <location evidence="2">Chromosome</location>
    </subcellularLocation>
    <subcellularLocation>
        <location evidence="1">Nucleus</location>
    </subcellularLocation>
</comment>
<dbReference type="SMART" id="SM00533">
    <property type="entry name" value="MUTSd"/>
    <property type="match status" value="1"/>
</dbReference>
<feature type="transmembrane region" description="Helical" evidence="12">
    <location>
        <begin position="803"/>
        <end position="821"/>
    </location>
</feature>
<evidence type="ECO:0000256" key="2">
    <source>
        <dbReference type="ARBA" id="ARBA00004286"/>
    </source>
</evidence>
<dbReference type="PANTHER" id="PTHR11361">
    <property type="entry name" value="DNA MISMATCH REPAIR PROTEIN MUTS FAMILY MEMBER"/>
    <property type="match status" value="1"/>
</dbReference>
<evidence type="ECO:0000256" key="8">
    <source>
        <dbReference type="ARBA" id="ARBA00023242"/>
    </source>
</evidence>
<dbReference type="SMART" id="SM00534">
    <property type="entry name" value="MUTSac"/>
    <property type="match status" value="1"/>
</dbReference>
<keyword evidence="5" id="KW-0547">Nucleotide-binding</keyword>
<evidence type="ECO:0000256" key="12">
    <source>
        <dbReference type="SAM" id="Phobius"/>
    </source>
</evidence>
<dbReference type="PhylomeDB" id="A7RIQ7"/>
<keyword evidence="8" id="KW-0539">Nucleus</keyword>
<evidence type="ECO:0000313" key="15">
    <source>
        <dbReference type="EMBL" id="EDO48759.1"/>
    </source>
</evidence>
<dbReference type="GO" id="GO:0140664">
    <property type="term" value="F:ATP-dependent DNA damage sensor activity"/>
    <property type="evidence" value="ECO:0007669"/>
    <property type="project" value="InterPro"/>
</dbReference>
<dbReference type="PANTHER" id="PTHR11361:SF20">
    <property type="entry name" value="MUTS PROTEIN HOMOLOG 5"/>
    <property type="match status" value="1"/>
</dbReference>
<accession>A7RIQ7</accession>
<dbReference type="EMBL" id="DS469512">
    <property type="protein sequence ID" value="EDO48759.1"/>
    <property type="molecule type" value="Genomic_DNA"/>
</dbReference>
<feature type="domain" description="DNA mismatch repair proteins mutS family" evidence="14">
    <location>
        <begin position="679"/>
        <end position="695"/>
    </location>
</feature>
<keyword evidence="12" id="KW-0812">Transmembrane</keyword>
<dbReference type="Pfam" id="PF05192">
    <property type="entry name" value="MutS_III"/>
    <property type="match status" value="1"/>
</dbReference>
<comment type="similarity">
    <text evidence="3">Belongs to the DNA mismatch repair MutS family.</text>
</comment>
<dbReference type="GO" id="GO:0051026">
    <property type="term" value="P:chiasma assembly"/>
    <property type="evidence" value="ECO:0000318"/>
    <property type="project" value="GO_Central"/>
</dbReference>
<keyword evidence="6" id="KW-0067">ATP-binding</keyword>